<evidence type="ECO:0000256" key="7">
    <source>
        <dbReference type="ARBA" id="ARBA00022490"/>
    </source>
</evidence>
<evidence type="ECO:0000259" key="13">
    <source>
        <dbReference type="PROSITE" id="PS50075"/>
    </source>
</evidence>
<comment type="cofactor">
    <cofactor evidence="1">
        <name>pantetheine 4'-phosphate</name>
        <dbReference type="ChEBI" id="CHEBI:47942"/>
    </cofactor>
</comment>
<dbReference type="Pfam" id="PF00668">
    <property type="entry name" value="Condensation"/>
    <property type="match status" value="1"/>
</dbReference>
<dbReference type="Pfam" id="PF22336">
    <property type="entry name" value="RhiE-like_linker"/>
    <property type="match status" value="4"/>
</dbReference>
<evidence type="ECO:0000259" key="15">
    <source>
        <dbReference type="PROSITE" id="PS52019"/>
    </source>
</evidence>
<name>A0A369UJH8_9GAMM</name>
<evidence type="ECO:0000256" key="8">
    <source>
        <dbReference type="ARBA" id="ARBA00022553"/>
    </source>
</evidence>
<evidence type="ECO:0000256" key="6">
    <source>
        <dbReference type="ARBA" id="ARBA00022450"/>
    </source>
</evidence>
<dbReference type="InterPro" id="IPR057326">
    <property type="entry name" value="KR_dom"/>
</dbReference>
<dbReference type="GO" id="GO:0006633">
    <property type="term" value="P:fatty acid biosynthetic process"/>
    <property type="evidence" value="ECO:0007669"/>
    <property type="project" value="UniProtKB-UniPathway"/>
</dbReference>
<dbReference type="InterPro" id="IPR049552">
    <property type="entry name" value="PKS_DH_N"/>
</dbReference>
<dbReference type="Gene3D" id="3.30.559.10">
    <property type="entry name" value="Chloramphenicol acetyltransferase-like domain"/>
    <property type="match status" value="1"/>
</dbReference>
<organism evidence="16 17">
    <name type="scientific">Dyella tabacisoli</name>
    <dbReference type="NCBI Taxonomy" id="2282381"/>
    <lineage>
        <taxon>Bacteria</taxon>
        <taxon>Pseudomonadati</taxon>
        <taxon>Pseudomonadota</taxon>
        <taxon>Gammaproteobacteria</taxon>
        <taxon>Lysobacterales</taxon>
        <taxon>Rhodanobacteraceae</taxon>
        <taxon>Dyella</taxon>
    </lineage>
</organism>
<dbReference type="CDD" id="cd00833">
    <property type="entry name" value="PKS"/>
    <property type="match status" value="3"/>
</dbReference>
<dbReference type="Pfam" id="PF00109">
    <property type="entry name" value="ketoacyl-synt"/>
    <property type="match status" value="3"/>
</dbReference>
<feature type="region of interest" description="N-terminal hotdog fold" evidence="12">
    <location>
        <begin position="155"/>
        <end position="275"/>
    </location>
</feature>
<dbReference type="Proteomes" id="UP000253782">
    <property type="component" value="Unassembled WGS sequence"/>
</dbReference>
<evidence type="ECO:0000256" key="12">
    <source>
        <dbReference type="PROSITE-ProRule" id="PRU01363"/>
    </source>
</evidence>
<dbReference type="RefSeq" id="WP_114847460.1">
    <property type="nucleotide sequence ID" value="NZ_JBHSPE010000024.1"/>
</dbReference>
<feature type="domain" description="Carrier" evidence="13">
    <location>
        <begin position="4220"/>
        <end position="4295"/>
    </location>
</feature>
<dbReference type="Pfam" id="PF02801">
    <property type="entry name" value="Ketoacyl-synt_C"/>
    <property type="match status" value="3"/>
</dbReference>
<dbReference type="InterPro" id="IPR018201">
    <property type="entry name" value="Ketoacyl_synth_AS"/>
</dbReference>
<dbReference type="InterPro" id="IPR049900">
    <property type="entry name" value="PKS_mFAS_DH"/>
</dbReference>
<dbReference type="CDD" id="cd19531">
    <property type="entry name" value="LCL_NRPS-like"/>
    <property type="match status" value="1"/>
</dbReference>
<dbReference type="GO" id="GO:0005737">
    <property type="term" value="C:cytoplasm"/>
    <property type="evidence" value="ECO:0007669"/>
    <property type="project" value="UniProtKB-SubCell"/>
</dbReference>
<keyword evidence="17" id="KW-1185">Reference proteome</keyword>
<dbReference type="InterPro" id="IPR054514">
    <property type="entry name" value="RhiE-like_linker"/>
</dbReference>
<dbReference type="InterPro" id="IPR020841">
    <property type="entry name" value="PKS_Beta-ketoAc_synthase_dom"/>
</dbReference>
<keyword evidence="10" id="KW-0677">Repeat</keyword>
<dbReference type="SUPFAM" id="SSF47336">
    <property type="entry name" value="ACP-like"/>
    <property type="match status" value="4"/>
</dbReference>
<dbReference type="Gene3D" id="1.10.1200.10">
    <property type="entry name" value="ACP-like"/>
    <property type="match status" value="4"/>
</dbReference>
<dbReference type="Gene3D" id="3.30.70.3290">
    <property type="match status" value="1"/>
</dbReference>
<dbReference type="SMART" id="SM01294">
    <property type="entry name" value="PKS_PP_betabranch"/>
    <property type="match status" value="1"/>
</dbReference>
<dbReference type="InterPro" id="IPR001242">
    <property type="entry name" value="Condensation_dom"/>
</dbReference>
<dbReference type="GO" id="GO:0004315">
    <property type="term" value="F:3-oxoacyl-[acyl-carrier-protein] synthase activity"/>
    <property type="evidence" value="ECO:0007669"/>
    <property type="project" value="InterPro"/>
</dbReference>
<keyword evidence="8" id="KW-0597">Phosphoprotein</keyword>
<feature type="domain" description="Ketosynthase family 3 (KS3)" evidence="14">
    <location>
        <begin position="3585"/>
        <end position="4004"/>
    </location>
</feature>
<evidence type="ECO:0000313" key="17">
    <source>
        <dbReference type="Proteomes" id="UP000253782"/>
    </source>
</evidence>
<dbReference type="UniPathway" id="UPA00094"/>
<dbReference type="InterPro" id="IPR050091">
    <property type="entry name" value="PKS_NRPS_Biosynth_Enz"/>
</dbReference>
<dbReference type="GO" id="GO:0005886">
    <property type="term" value="C:plasma membrane"/>
    <property type="evidence" value="ECO:0007669"/>
    <property type="project" value="TreeGrafter"/>
</dbReference>
<dbReference type="InterPro" id="IPR013968">
    <property type="entry name" value="PKS_KR"/>
</dbReference>
<dbReference type="InterPro" id="IPR023213">
    <property type="entry name" value="CAT-like_dom_sf"/>
</dbReference>
<dbReference type="PANTHER" id="PTHR43775">
    <property type="entry name" value="FATTY ACID SYNTHASE"/>
    <property type="match status" value="1"/>
</dbReference>
<evidence type="ECO:0000259" key="14">
    <source>
        <dbReference type="PROSITE" id="PS52004"/>
    </source>
</evidence>
<dbReference type="Pfam" id="PF21089">
    <property type="entry name" value="PKS_DH_N"/>
    <property type="match status" value="3"/>
</dbReference>
<dbReference type="InterPro" id="IPR042104">
    <property type="entry name" value="PKS_dehydratase_sf"/>
</dbReference>
<dbReference type="SUPFAM" id="SSF51735">
    <property type="entry name" value="NAD(P)-binding Rossmann-fold domains"/>
    <property type="match status" value="3"/>
</dbReference>
<dbReference type="FunFam" id="3.30.559.30:FF:000001">
    <property type="entry name" value="Non-ribosomal peptide synthetase"/>
    <property type="match status" value="1"/>
</dbReference>
<comment type="caution">
    <text evidence="16">The sequence shown here is derived from an EMBL/GenBank/DDBJ whole genome shotgun (WGS) entry which is preliminary data.</text>
</comment>
<dbReference type="Pfam" id="PF00550">
    <property type="entry name" value="PP-binding"/>
    <property type="match status" value="4"/>
</dbReference>
<feature type="region of interest" description="C-terminal hotdog fold" evidence="12">
    <location>
        <begin position="292"/>
        <end position="440"/>
    </location>
</feature>
<dbReference type="InterPro" id="IPR014031">
    <property type="entry name" value="Ketoacyl_synth_C"/>
</dbReference>
<feature type="region of interest" description="C-terminal hotdog fold" evidence="12">
    <location>
        <begin position="1757"/>
        <end position="1901"/>
    </location>
</feature>
<dbReference type="InterPro" id="IPR049551">
    <property type="entry name" value="PKS_DH_C"/>
</dbReference>
<dbReference type="PROSITE" id="PS52004">
    <property type="entry name" value="KS3_2"/>
    <property type="match status" value="3"/>
</dbReference>
<dbReference type="FunFam" id="3.40.47.10:FF:000019">
    <property type="entry name" value="Polyketide synthase type I"/>
    <property type="match status" value="3"/>
</dbReference>
<dbReference type="Gene3D" id="3.40.47.10">
    <property type="match status" value="3"/>
</dbReference>
<dbReference type="Gene3D" id="3.40.50.720">
    <property type="entry name" value="NAD(P)-binding Rossmann-like Domain"/>
    <property type="match status" value="2"/>
</dbReference>
<dbReference type="FunFam" id="3.30.559.10:FF:000012">
    <property type="entry name" value="Non-ribosomal peptide synthetase"/>
    <property type="match status" value="1"/>
</dbReference>
<dbReference type="Gene3D" id="3.10.129.110">
    <property type="entry name" value="Polyketide synthase dehydratase"/>
    <property type="match status" value="3"/>
</dbReference>
<feature type="active site" description="Proton acceptor; for dehydratase activity" evidence="12">
    <location>
        <position position="3141"/>
    </location>
</feature>
<feature type="domain" description="Carrier" evidence="13">
    <location>
        <begin position="3428"/>
        <end position="3506"/>
    </location>
</feature>
<feature type="domain" description="Carrier" evidence="13">
    <location>
        <begin position="2367"/>
        <end position="2444"/>
    </location>
</feature>
<evidence type="ECO:0000256" key="4">
    <source>
        <dbReference type="ARBA" id="ARBA00005194"/>
    </source>
</evidence>
<dbReference type="SMART" id="SM00825">
    <property type="entry name" value="PKS_KS"/>
    <property type="match status" value="3"/>
</dbReference>
<feature type="domain" description="PKS/mFAS DH" evidence="15">
    <location>
        <begin position="155"/>
        <end position="440"/>
    </location>
</feature>
<dbReference type="GO" id="GO:0004312">
    <property type="term" value="F:fatty acid synthase activity"/>
    <property type="evidence" value="ECO:0007669"/>
    <property type="project" value="TreeGrafter"/>
</dbReference>
<dbReference type="InterPro" id="IPR020806">
    <property type="entry name" value="PKS_PP-bd"/>
</dbReference>
<dbReference type="SMART" id="SM00823">
    <property type="entry name" value="PKS_PP"/>
    <property type="match status" value="4"/>
</dbReference>
<sequence length="4797" mass="516763">HVQQLLSAIASDTDIVLADLAYTLQVGREAMEERLALVVDSLAELHEKLSAYAAGETAIEDLYRGQVNRNKDALAALAGDDDMGTTVEAWVAKGKFGKLLDLWVKGLAFDWQRLYGASRPRRISLPTYPFARERYWVEISAPQFMEATTAGGILHPLLHRNTSSFSVQRFSSHFSGEEFFLADHMVQGTRILPGVAQLEMARCAASEAIEEACHLQLKNIAWMRPVAVGADGLDLHIALMPQEGGEISFEIYRDAEDGETVTYSQGLVIAAASAERDATPAHDLAALRQQCTDAHLSAAQCYALFKQMGLHYGPGFQGLSELFVGAQQVVARITLPNSMQTGGYTLHPSLLDAALQAAIGLVRAAGDVAEPTLLLPIALGSLDVLAPCTDSMWAVVRHGAGSAAGHASQMIDVDLCDETGAVCVRFSQLELRASTVMAEPGTALQTLLTSPVWEAQPATTDGGVSRVFAKRLVMLCGLHASSVDRVQAHMPGVTCLAFAADQDLAPCYESAAIALLEQIQSLSSQPGQHLIQVVVPSQGLGQTMAGLGGMLRTAQLENPRIVGQVISVEAAQDVVQVLLENRDGDAQQVRYVNGERQLGGWAEQAGVTEVSSPWKAQGVYLITGGAGGLGLIFARDIARQAKGVTLILTGRSPLTETTQARLGELEALGATVQYRQLDVGDRDAVTHCVRGVVETFGHLHGIIHSAGVLRDSFIIKKTREELHAVLHAKVAGTLNLDEASRELALDCFICFSSISGALGNVGQADYAAANAFMDAFAHYRSDLVTQGLRHGRTLSVNWPLWDEGGMQVDAVTRKYLLQETGMTPLRSASGCAALAQAWSSGLPQMLVAEGKLQQLRAALLKDTLVKPLAVVAEVDGAEPMAEDLREKTIRHLIRLLSATLKLPPHKIDANAQLEVYGIDSVLVMDLTLKLEKSFGSLPKTLFYEYQTMAALADYFLQNHRAALVEWFGEKPATSVPAVVTKPGGGRAVPAIRHRSRFDLRGNDSRVNDIAIIGVAGRYPQAGNLEQFWANLSQGKDSITEIPSERWDHTLYYDEDRNKPGKTYGRWGGFIDGVDLFDPLFFNISPREAEQMDPQERLFLECVHATLEDAGYTRDNVAEDASVGVFVGVMYEEYQLYGAQEQARGRQIAVPGSPASIANRISYFCNFNGPSMALDTMCSSSLTAIHLACQSLQRGGCAVAVAGGVNVSVHPNKYLMLAQGKFISGKGRCESFGEGGEGYVPGEGVGAVLLKPLAQAQADGDHIYGVIKATAINHGGKTNGYTVPNPNAQAKVIERALRDGGIDARAVSYVEAHGTGTSLGDPIEIAGLSKAFRGWTQDTQFCAIGSAKSNIGHCESAAGIAGVTKVLLQLKHQQLAPSLHSSVLNPNIDFAGTPFVVQQELAHWPRPMRDVGGVQREGSRIAGISSFGAGGANAHVVIEEYIAPVVSQAANGPVLIVLSARHEERLREQVQLLLSAIASDANVALADLAYTLQVGRDAMEERLALVVNSLGELHEKLSAYLAGETAIDELYRGQVKRNKDTLAALAGDDDIGAAVEAWVSKGKFGKLLDLWVKGLAFDWQRLYGASRPRRISLPTYPFARERYWIQVGPAQAAISSGTALHPLLHRNTSDVAGLRFSTYLSGDEFFLTDHVVQGARILPGVAQLEMARHAVGEVIGETGHVVLNDVVWLRPVVVGANGLALHIALYPEETGDISFEIYSENEDGQALVHSQGVALADAIEAPGASMAHDLAALREQCAQAHWDAHACYAVFEQMGLHYGPGFQGLSELFVGARQVLARITLPTSVQMDGYTLHPSLLDAALQATLGLQEPGKVTPMLPFALGALEALAPCTSAMWAVVRYSAGSKAGDAVQHLDIDLCDERGAVCVRFKQFSLRSQTASAVADEPVSTPRQMEPAARAIMPDASIQTLLLRPEWTVQSVAADRVADRVFAQHLVMLCGFDAAAADRVQAQMPGVVCLALAADQDLAQCFEVAAGVLLEQIQALARSGKHLIQVVVPGQGAGQTLAGLGGMLRSAQLENPRIVGQVISVESGQDVVQALLENRSGDAQQVRYVNGERQIGGWAERQSIADAASPWKAHGVYLITGGAGGLGLIFAREIASQARNAVLILTGRSPLNEGIQASIRQLETLGAVVRYHAVDVADAVALTQLVHSIPEEFESLDGIIHSAGVVRDSFIIKKTRQQLHEVFSAKVAGTLNLDQASRDMALDCFICFSSIAGAIGNVGQADYAAANAFMDAFAHHRGDLVAKGERRGRTLSVNWPLWDEGGMQVDAATRTMLVQQLGMHALATDRGVLALRQALASGLNQLLVVAGDAARIRQAVLGKSQETAPALPISQDIQSLPQPVLQGQSLQEQMKQALVGLVSSLIKVRPEDIDGETTLSEYGFDSVSLTEFGNSLNQQYRLELKPTIFFEYPTLDGLADYLAREHQTTLTPHFSAASSTAALALPLPVATLGRARVRGRSRLSTVAASRSQALNEPVAIIGMSGQFPQARDIEAFWRNLAEGKDCISEIPPERWDWRAWYGDPAREENKTDIKWGGFIDGVDEFDPMFFGISPKEAELMDPQQRLMMIQVWKALEDAGYAGPALSGSDTAIYVGTGATGYGTLLNRANLGGEAYSSTGGVPSVGPNRISYLLNWHGPSEPVETACSSSLVALRRGVAAIQSGESSVAVVGGVNTIVTPEAHISFNKAGMLSEDGRCKTFSSEANGYVRGEGAAMLVLKKLSDAERDGDHIYGLVRGTAENHGGRANSLTAPNPKAQAAVVRRAHQQAGIDPRSVTYIEAHGTGTPLGDPVEINGLKAAFKELYAATGDSEVTSVHCGLGSVKTNIGHLELAAGVAGVIKVLLQMKHQTLVKSLHSDSLNPYIDLDGSPFYVVQEAREWMAVRDARGQVLPRRAGVSSFGFGGVNAHVVLEEYIPSTETTPGATGPAVVVLSARNEERLREQVQSLLAHIASPQTASEITLADLAYTLQVGREAMEERLGLVVGSLAELREKLAQFLAGDGGMDIYRGQVRRNKDPSARLAADDEMTKAMEIGGGQGKFGKLLDLWVAGYSLDWSALHGHHRPRRISLPSYPFARERYWVAARSSAQAADEMLHPLLHRNTSDLSVQRYSSRFHGEEFFLADHRVEGMRVLPGVAQLEMALAAARDATHLDGGLSLSKVVWARPVVAGATELALHLALHPEQSGAIGYEIYSDADEEVTVYGRGTVLAADAVDAPTRHDLAALREQCAMAHLSAAQCYAVFEQKGLQYGPAFRGLNEVFVGQGQVLAQITLPASVASSQNHYLLHPSLLDAALQASLGLQIAAAGAAEMALALPFALETLEVLGPCTSPMWAIVRYSAGTAAGDAVQKLDIDLCDPTGLVCVRLKQFSLRVFDPKPTRKTNLDRTTTDMADLTGVTPSSSRETDVTVNKLLREKSILQFKKLIGKGIKMPVDAIDANISFDEYGIDSILVMELTTALRDVFGADNISTTLFFEYQNIDSLVEHFMQTEAEALMRWTGVDAATATLPPVGQAPVNAVVGATRSLPTDTRTMSLVSALRPLSRSSRIGAEDGVSRAAPTVVNAPAIAPPFDVAIVGLSGRYPGAADVNQFWENLAAGRNSISEVPPERWDNSQFFDAQKHQPGKTYSKWAGLLDDVDCFDRLFFNITPREAQLIAPQERLFMQEVHASIEDAGYTSASLCRNRKIGLFVGVMNEHYATGVRFWSIANRISYWLNFQGPSMAVDTACSSSLTAVHLAIESLRSGDSEVAVAGGVNLIVAPTHLIDLSSMTMLSSDDKCRSFAADGDGFVDSEAVGAIVLKPLHRAVADGDHIYGVIKSSAVNSGGKTNSYMVPNPNMQAQLVSDALQRAGVDARTVSYVEAQGTGSNLGDPIEIAGLSKAFRHWTQDKQFCAIGSAKSNIGHSESASGFVGISKVLMQMKHGALAPSLHAGTLNPNIKFADTPFVVQQALAPWSRPVLEVDGDRREFPRIAGISSFGAGGANAHIVIEEYIAPLDADQASVSAGHGPVMVVLSARNQQRLQEQVQRLLAAMAPTHVAADLTLANLAYTLQVGREAMEERLALLVDTLDDLRLKLTAFAAGNTDVEAVYRGQAKRSALSMLSDDEDMSLTVQAWVAKGKFGKLLDLWVNGFTFDWNVLYGADAGTGRPRRISLPSYPFARERYWTDVRYPDVPDALAGMGSSFARRDAVVPSALLTGGSSNEGSAAPVVSHEQMMVGIWQELFGRPLVEIDDDFFELGGHSLLATQLASRIRADFGIELPVSTIFEAPTVASLIERMKLIDPVAGTPDGYEMASAIQPMLRDAPLSLSFAQQRLWFLDQYESRREIYNIPAAVRLTGDLKVDALARTLNEIVRRHAALRTSFAVVDGEPVQIIAPPSPLTLEITHLSGLPPMEREAQARWHLHHEANKPFDLAAGPLIRFSLLRLADNEHILLLTIHHIVSDGWSMGIVVREVAALYEAFMQGLPSPLPELPIQYVDFAHWQRQWLSGGVLEQQLGYWKRQLVDSTSLLMLPTDRPRPSLPSHDGAALSFAVPAALVSDLQALGHQTQSTLFMTLSAAFNVLLARYSGQSDICIGTPIANRNRTEIEPLIGFFVNTLVLRTQVDLALDFNDLLQQVHQRTLEAYAHQDVPFVQLVEALQPQRHTSYTPLFQVMLVLQNMPMDELALPGLAMKLLDSESATAKFDITLTLTEGKDGLQGCFEYSTDLFEASTIERMAGHFTNLLQAIVADPGRAVGELAMLGEAEREQLLYAFNPPAQVQPGTQLPGLGAPCIHQRFEHWVRQT</sequence>
<feature type="active site" description="Proton acceptor; for dehydratase activity" evidence="12">
    <location>
        <position position="184"/>
    </location>
</feature>
<feature type="region of interest" description="C-terminal hotdog fold" evidence="12">
    <location>
        <begin position="3246"/>
        <end position="3396"/>
    </location>
</feature>
<feature type="active site" description="Proton donor; for dehydratase activity" evidence="12">
    <location>
        <position position="352"/>
    </location>
</feature>
<feature type="region of interest" description="N-terminal hotdog fold" evidence="12">
    <location>
        <begin position="1620"/>
        <end position="1740"/>
    </location>
</feature>
<comment type="similarity">
    <text evidence="5">Belongs to the short-chain dehydrogenases/reductases (SDR) family.</text>
</comment>
<dbReference type="GO" id="GO:0071770">
    <property type="term" value="P:DIM/DIP cell wall layer assembly"/>
    <property type="evidence" value="ECO:0007669"/>
    <property type="project" value="TreeGrafter"/>
</dbReference>
<evidence type="ECO:0000256" key="2">
    <source>
        <dbReference type="ARBA" id="ARBA00004496"/>
    </source>
</evidence>
<dbReference type="SMART" id="SM00826">
    <property type="entry name" value="PKS_DH"/>
    <property type="match status" value="3"/>
</dbReference>
<evidence type="ECO:0000313" key="16">
    <source>
        <dbReference type="EMBL" id="RDD79740.1"/>
    </source>
</evidence>
<comment type="subcellular location">
    <subcellularLocation>
        <location evidence="2">Cytoplasm</location>
    </subcellularLocation>
</comment>
<feature type="active site" description="Proton acceptor; for dehydratase activity" evidence="12">
    <location>
        <position position="1649"/>
    </location>
</feature>
<dbReference type="Pfam" id="PF08659">
    <property type="entry name" value="KR"/>
    <property type="match status" value="2"/>
</dbReference>
<protein>
    <submittedName>
        <fullName evidence="16">SDR family NAD(P)-dependent oxidoreductase</fullName>
    </submittedName>
</protein>
<dbReference type="InterPro" id="IPR006162">
    <property type="entry name" value="Ppantetheine_attach_site"/>
</dbReference>
<dbReference type="SMART" id="SM00822">
    <property type="entry name" value="PKS_KR"/>
    <property type="match status" value="2"/>
</dbReference>
<dbReference type="GO" id="GO:0031177">
    <property type="term" value="F:phosphopantetheine binding"/>
    <property type="evidence" value="ECO:0007669"/>
    <property type="project" value="InterPro"/>
</dbReference>
<feature type="domain" description="PKS/mFAS DH" evidence="15">
    <location>
        <begin position="3112"/>
        <end position="3396"/>
    </location>
</feature>
<dbReference type="InterPro" id="IPR036291">
    <property type="entry name" value="NAD(P)-bd_dom_sf"/>
</dbReference>
<evidence type="ECO:0000256" key="10">
    <source>
        <dbReference type="ARBA" id="ARBA00022737"/>
    </source>
</evidence>
<feature type="active site" description="Proton donor; for dehydratase activity" evidence="12">
    <location>
        <position position="1817"/>
    </location>
</feature>
<dbReference type="OrthoDB" id="9778690at2"/>
<comment type="function">
    <text evidence="11">Involved in production of the polyketide antibiotic thailandamide.</text>
</comment>
<feature type="domain" description="Ketosynthase family 3 (KS3)" evidence="14">
    <location>
        <begin position="2493"/>
        <end position="2930"/>
    </location>
</feature>
<dbReference type="InterPro" id="IPR020807">
    <property type="entry name" value="PKS_DH"/>
</dbReference>
<dbReference type="PANTHER" id="PTHR43775:SF37">
    <property type="entry name" value="SI:DKEY-61P9.11"/>
    <property type="match status" value="1"/>
</dbReference>
<dbReference type="Gene3D" id="1.10.1240.100">
    <property type="match status" value="3"/>
</dbReference>
<evidence type="ECO:0000256" key="9">
    <source>
        <dbReference type="ARBA" id="ARBA00022679"/>
    </source>
</evidence>
<feature type="domain" description="Carrier" evidence="13">
    <location>
        <begin position="883"/>
        <end position="959"/>
    </location>
</feature>
<proteinExistence type="inferred from homology"/>
<keyword evidence="9" id="KW-0808">Transferase</keyword>
<evidence type="ECO:0000256" key="3">
    <source>
        <dbReference type="ARBA" id="ARBA00004792"/>
    </source>
</evidence>
<keyword evidence="6" id="KW-0596">Phosphopantetheine</keyword>
<dbReference type="Gene3D" id="3.30.559.30">
    <property type="entry name" value="Nonribosomal peptide synthetase, condensation domain"/>
    <property type="match status" value="1"/>
</dbReference>
<dbReference type="SUPFAM" id="SSF53901">
    <property type="entry name" value="Thiolase-like"/>
    <property type="match status" value="3"/>
</dbReference>
<dbReference type="Pfam" id="PF14765">
    <property type="entry name" value="PS-DH"/>
    <property type="match status" value="3"/>
</dbReference>
<dbReference type="InterPro" id="IPR014030">
    <property type="entry name" value="Ketoacyl_synth_N"/>
</dbReference>
<feature type="domain" description="Ketosynthase family 3 (KS3)" evidence="14">
    <location>
        <begin position="1006"/>
        <end position="1439"/>
    </location>
</feature>
<dbReference type="SUPFAM" id="SSF52777">
    <property type="entry name" value="CoA-dependent acyltransferases"/>
    <property type="match status" value="2"/>
</dbReference>
<reference evidence="16 17" key="1">
    <citation type="submission" date="2018-07" db="EMBL/GenBank/DDBJ databases">
        <title>Dyella tabacisoli L4-6T, whole genome shotgun sequence.</title>
        <authorList>
            <person name="Zhou X.-K."/>
            <person name="Li W.-J."/>
            <person name="Duan Y.-Q."/>
        </authorList>
    </citation>
    <scope>NUCLEOTIDE SEQUENCE [LARGE SCALE GENOMIC DNA]</scope>
    <source>
        <strain evidence="16 17">L4-6</strain>
    </source>
</reference>
<dbReference type="InterPro" id="IPR009081">
    <property type="entry name" value="PP-bd_ACP"/>
</dbReference>
<comment type="pathway">
    <text evidence="4">Lipid metabolism; fatty acid biosynthesis.</text>
</comment>
<evidence type="ECO:0000256" key="5">
    <source>
        <dbReference type="ARBA" id="ARBA00006484"/>
    </source>
</evidence>
<feature type="region of interest" description="N-terminal hotdog fold" evidence="12">
    <location>
        <begin position="3112"/>
        <end position="3231"/>
    </location>
</feature>
<dbReference type="CDD" id="cd08953">
    <property type="entry name" value="KR_2_SDR_x"/>
    <property type="match status" value="2"/>
</dbReference>
<dbReference type="InterPro" id="IPR016039">
    <property type="entry name" value="Thiolase-like"/>
</dbReference>
<gene>
    <name evidence="16" type="ORF">DVJ77_20795</name>
</gene>
<feature type="domain" description="PKS/mFAS DH" evidence="15">
    <location>
        <begin position="1620"/>
        <end position="1901"/>
    </location>
</feature>
<feature type="non-terminal residue" evidence="16">
    <location>
        <position position="4797"/>
    </location>
</feature>
<comment type="pathway">
    <text evidence="3">Antibiotic biosynthesis.</text>
</comment>
<keyword evidence="7" id="KW-0963">Cytoplasm</keyword>
<dbReference type="PROSITE" id="PS00606">
    <property type="entry name" value="KS3_1"/>
    <property type="match status" value="2"/>
</dbReference>
<feature type="non-terminal residue" evidence="16">
    <location>
        <position position="1"/>
    </location>
</feature>
<dbReference type="PROSITE" id="PS00012">
    <property type="entry name" value="PHOSPHOPANTETHEINE"/>
    <property type="match status" value="2"/>
</dbReference>
<evidence type="ECO:0000256" key="11">
    <source>
        <dbReference type="ARBA" id="ARBA00054155"/>
    </source>
</evidence>
<feature type="active site" description="Proton donor; for dehydratase activity" evidence="12">
    <location>
        <position position="3308"/>
    </location>
</feature>
<dbReference type="EMBL" id="QQAH01000028">
    <property type="protein sequence ID" value="RDD79740.1"/>
    <property type="molecule type" value="Genomic_DNA"/>
</dbReference>
<evidence type="ECO:0000256" key="1">
    <source>
        <dbReference type="ARBA" id="ARBA00001957"/>
    </source>
</evidence>
<dbReference type="InterPro" id="IPR036736">
    <property type="entry name" value="ACP-like_sf"/>
</dbReference>
<dbReference type="PROSITE" id="PS50075">
    <property type="entry name" value="CARRIER"/>
    <property type="match status" value="4"/>
</dbReference>
<accession>A0A369UJH8</accession>
<dbReference type="PROSITE" id="PS52019">
    <property type="entry name" value="PKS_MFAS_DH"/>
    <property type="match status" value="3"/>
</dbReference>